<dbReference type="RefSeq" id="XP_013092433.2">
    <property type="nucleotide sequence ID" value="XM_013236979.2"/>
</dbReference>
<dbReference type="PANTHER" id="PTHR31849:SF1">
    <property type="entry name" value="CYSTEINE-RICH DPF MOTIF DOMAIN-CONTAINING PROTEIN 1"/>
    <property type="match status" value="1"/>
</dbReference>
<sequence>MADDKQQHDRRVFSCTTCDFTVDYHYKGRKPPFANCILLHEECYVLKDPFSTSGGFVTVGGLCSMCNRDVCLSNGCSLFYTQRFCTNCSVKHIQEFPHELQQEIMHKLKS</sequence>
<dbReference type="OMA" id="CDMHELV"/>
<evidence type="ECO:0000313" key="4">
    <source>
        <dbReference type="Proteomes" id="UP001165740"/>
    </source>
</evidence>
<dbReference type="Pfam" id="PF10170">
    <property type="entry name" value="C6_DPF"/>
    <property type="match status" value="1"/>
</dbReference>
<dbReference type="OrthoDB" id="191995at2759"/>
<dbReference type="PRINTS" id="PR01995">
    <property type="entry name" value="UPF0595"/>
</dbReference>
<proteinExistence type="inferred from homology"/>
<dbReference type="KEGG" id="bgt:106076110"/>
<protein>
    <recommendedName>
        <fullName evidence="2">Cysteine-rich DPF motif domain-containing protein 1</fullName>
    </recommendedName>
</protein>
<dbReference type="InterPro" id="IPR042426">
    <property type="entry name" value="CDPF1"/>
</dbReference>
<evidence type="ECO:0000259" key="3">
    <source>
        <dbReference type="Pfam" id="PF10170"/>
    </source>
</evidence>
<name>A0A9U8EL10_BIOGL</name>
<dbReference type="InterPro" id="IPR018785">
    <property type="entry name" value="CDPF1_dom"/>
</dbReference>
<gene>
    <name evidence="5" type="primary">LOC106076110</name>
</gene>
<keyword evidence="4" id="KW-1185">Reference proteome</keyword>
<evidence type="ECO:0000256" key="2">
    <source>
        <dbReference type="ARBA" id="ARBA00014801"/>
    </source>
</evidence>
<comment type="similarity">
    <text evidence="1">Belongs to the CDPF1 family.</text>
</comment>
<dbReference type="GeneID" id="106076110"/>
<organism evidence="4 5">
    <name type="scientific">Biomphalaria glabrata</name>
    <name type="common">Bloodfluke planorb</name>
    <name type="synonym">Freshwater snail</name>
    <dbReference type="NCBI Taxonomy" id="6526"/>
    <lineage>
        <taxon>Eukaryota</taxon>
        <taxon>Metazoa</taxon>
        <taxon>Spiralia</taxon>
        <taxon>Lophotrochozoa</taxon>
        <taxon>Mollusca</taxon>
        <taxon>Gastropoda</taxon>
        <taxon>Heterobranchia</taxon>
        <taxon>Euthyneura</taxon>
        <taxon>Panpulmonata</taxon>
        <taxon>Hygrophila</taxon>
        <taxon>Lymnaeoidea</taxon>
        <taxon>Planorbidae</taxon>
        <taxon>Biomphalaria</taxon>
    </lineage>
</organism>
<evidence type="ECO:0000313" key="5">
    <source>
        <dbReference type="RefSeq" id="XP_013092433.2"/>
    </source>
</evidence>
<accession>A0A9U8EL10</accession>
<dbReference type="Proteomes" id="UP001165740">
    <property type="component" value="Chromosome 4"/>
</dbReference>
<reference evidence="5" key="1">
    <citation type="submission" date="2025-08" db="UniProtKB">
        <authorList>
            <consortium name="RefSeq"/>
        </authorList>
    </citation>
    <scope>IDENTIFICATION</scope>
</reference>
<dbReference type="PANTHER" id="PTHR31849">
    <property type="entry name" value="CYSTEINE-RICH PDF MOTIF DOMAIN-CONTAINING PROTEIN 1"/>
    <property type="match status" value="1"/>
</dbReference>
<evidence type="ECO:0000256" key="1">
    <source>
        <dbReference type="ARBA" id="ARBA00007917"/>
    </source>
</evidence>
<feature type="domain" description="Cysteine-rich DPF motif" evidence="3">
    <location>
        <begin position="13"/>
        <end position="104"/>
    </location>
</feature>
<dbReference type="AlphaFoldDB" id="A0A9U8EL10"/>